<dbReference type="SUPFAM" id="SSF52777">
    <property type="entry name" value="CoA-dependent acyltransferases"/>
    <property type="match status" value="1"/>
</dbReference>
<organism evidence="3 4">
    <name type="scientific">Gossypium mustelinum</name>
    <name type="common">Cotton</name>
    <name type="synonym">Gossypium caicoense</name>
    <dbReference type="NCBI Taxonomy" id="34275"/>
    <lineage>
        <taxon>Eukaryota</taxon>
        <taxon>Viridiplantae</taxon>
        <taxon>Streptophyta</taxon>
        <taxon>Embryophyta</taxon>
        <taxon>Tracheophyta</taxon>
        <taxon>Spermatophyta</taxon>
        <taxon>Magnoliopsida</taxon>
        <taxon>eudicotyledons</taxon>
        <taxon>Gunneridae</taxon>
        <taxon>Pentapetalae</taxon>
        <taxon>rosids</taxon>
        <taxon>malvids</taxon>
        <taxon>Malvales</taxon>
        <taxon>Malvaceae</taxon>
        <taxon>Malvoideae</taxon>
        <taxon>Gossypium</taxon>
    </lineage>
</organism>
<evidence type="ECO:0000313" key="3">
    <source>
        <dbReference type="EMBL" id="TYJ28322.1"/>
    </source>
</evidence>
<evidence type="ECO:0008006" key="5">
    <source>
        <dbReference type="Google" id="ProtNLM"/>
    </source>
</evidence>
<dbReference type="Gene3D" id="3.30.559.10">
    <property type="entry name" value="Chloramphenicol acetyltransferase-like domain"/>
    <property type="match status" value="2"/>
</dbReference>
<keyword evidence="4" id="KW-1185">Reference proteome</keyword>
<dbReference type="InterPro" id="IPR023213">
    <property type="entry name" value="CAT-like_dom_sf"/>
</dbReference>
<reference evidence="3 4" key="1">
    <citation type="submission" date="2019-07" db="EMBL/GenBank/DDBJ databases">
        <title>WGS assembly of Gossypium mustelinum.</title>
        <authorList>
            <person name="Chen Z.J."/>
            <person name="Sreedasyam A."/>
            <person name="Ando A."/>
            <person name="Song Q."/>
            <person name="De L."/>
            <person name="Hulse-Kemp A."/>
            <person name="Ding M."/>
            <person name="Ye W."/>
            <person name="Kirkbride R."/>
            <person name="Jenkins J."/>
            <person name="Plott C."/>
            <person name="Lovell J."/>
            <person name="Lin Y.-M."/>
            <person name="Vaughn R."/>
            <person name="Liu B."/>
            <person name="Li W."/>
            <person name="Simpson S."/>
            <person name="Scheffler B."/>
            <person name="Saski C."/>
            <person name="Grover C."/>
            <person name="Hu G."/>
            <person name="Conover J."/>
            <person name="Carlson J."/>
            <person name="Shu S."/>
            <person name="Boston L."/>
            <person name="Williams M."/>
            <person name="Peterson D."/>
            <person name="Mcgee K."/>
            <person name="Jones D."/>
            <person name="Wendel J."/>
            <person name="Stelly D."/>
            <person name="Grimwood J."/>
            <person name="Schmutz J."/>
        </authorList>
    </citation>
    <scope>NUCLEOTIDE SEQUENCE [LARGE SCALE GENOMIC DNA]</scope>
    <source>
        <strain evidence="3">1408120.09</strain>
    </source>
</reference>
<evidence type="ECO:0000256" key="2">
    <source>
        <dbReference type="ARBA" id="ARBA00023315"/>
    </source>
</evidence>
<name>A0A5D2YQ43_GOSMU</name>
<dbReference type="Proteomes" id="UP000323597">
    <property type="component" value="Chromosome A07"/>
</dbReference>
<dbReference type="InterPro" id="IPR051504">
    <property type="entry name" value="Plant_metabolite_acyltrans"/>
</dbReference>
<accession>A0A5D2YQ43</accession>
<evidence type="ECO:0000313" key="4">
    <source>
        <dbReference type="Proteomes" id="UP000323597"/>
    </source>
</evidence>
<dbReference type="AlphaFoldDB" id="A0A5D2YQ43"/>
<dbReference type="Pfam" id="PF02458">
    <property type="entry name" value="Transferase"/>
    <property type="match status" value="1"/>
</dbReference>
<dbReference type="EMBL" id="CM017642">
    <property type="protein sequence ID" value="TYJ28322.1"/>
    <property type="molecule type" value="Genomic_DNA"/>
</dbReference>
<evidence type="ECO:0000256" key="1">
    <source>
        <dbReference type="ARBA" id="ARBA00022679"/>
    </source>
</evidence>
<keyword evidence="1" id="KW-0808">Transferase</keyword>
<dbReference type="PANTHER" id="PTHR31625">
    <property type="match status" value="1"/>
</dbReference>
<proteinExistence type="predicted"/>
<protein>
    <recommendedName>
        <fullName evidence="5">Phenolic glucoside malonyltransferase 1-like</fullName>
    </recommendedName>
</protein>
<sequence length="472" mass="52631">MDMVFYNQRNRMEILEVTQVTPTFNSPKSTTEFRLPLTFSDIIWFKFPPVERLFFYQFDELTPACFNSVILPKLKRSLSLTLVHYLPLAGNLKWPPNEPKPIILYTPNDGVSLTVAHSDADFNILSSDGVYDAAELHPLKPDLVISDVSASAIALQVTLFPNKGFCIGITAHHAVLDGQTTTMFIKSWAYICKQGNNENSPLPPELTPVFDRSVLKGPDGLDMLYLNQWLASSWSDSDTSKKSLKIMTSAGGGGAASDLVRATFEITREDFKKLRERVLSKLSDSAKEVHLSTFVLSFAYVATCMMKARRDGDRKVAFAFTADCRPRLNPPVSQNYFGNCNRPKIEVAKARDFLDENGFVFAVQKTSGMVKALTERWVLEGMEKMLSYCFDVLKEASESKLQIISVAGSPRFGVYGIDFGWGKPQKVVVVSIDKSGAISMAESRDGSGGVEIGLALNKHEMNNFSWLFPRYV</sequence>
<gene>
    <name evidence="3" type="ORF">E1A91_A07G251100v1</name>
</gene>
<keyword evidence="2" id="KW-0012">Acyltransferase</keyword>
<dbReference type="GO" id="GO:0016747">
    <property type="term" value="F:acyltransferase activity, transferring groups other than amino-acyl groups"/>
    <property type="evidence" value="ECO:0007669"/>
    <property type="project" value="UniProtKB-ARBA"/>
</dbReference>